<feature type="transmembrane region" description="Helical" evidence="7">
    <location>
        <begin position="298"/>
        <end position="324"/>
    </location>
</feature>
<reference evidence="11 12" key="1">
    <citation type="submission" date="2020-08" db="EMBL/GenBank/DDBJ databases">
        <title>Genomic Encyclopedia of Type Strains, Phase III (KMG-III): the genomes of soil and plant-associated and newly described type strains.</title>
        <authorList>
            <person name="Whitman W."/>
        </authorList>
    </citation>
    <scope>NUCLEOTIDE SEQUENCE [LARGE SCALE GENOMIC DNA]</scope>
    <source>
        <strain evidence="11 12">CECT 8960</strain>
    </source>
</reference>
<feature type="transmembrane region" description="Helical" evidence="7">
    <location>
        <begin position="228"/>
        <end position="245"/>
    </location>
</feature>
<dbReference type="InterPro" id="IPR007182">
    <property type="entry name" value="MnhB"/>
</dbReference>
<dbReference type="InterPro" id="IPR042106">
    <property type="entry name" value="Nuo/plastoQ_OxRdtase_6_NuoJ"/>
</dbReference>
<comment type="caution">
    <text evidence="11">The sequence shown here is derived from an EMBL/GenBank/DDBJ whole genome shotgun (WGS) entry which is preliminary data.</text>
</comment>
<keyword evidence="3" id="KW-1003">Cell membrane</keyword>
<accession>A0A7W7Q7Z3</accession>
<evidence type="ECO:0000259" key="9">
    <source>
        <dbReference type="Pfam" id="PF13244"/>
    </source>
</evidence>
<feature type="transmembrane region" description="Helical" evidence="7">
    <location>
        <begin position="155"/>
        <end position="174"/>
    </location>
</feature>
<name>A0A7W7Q7Z3_9PSEU</name>
<evidence type="ECO:0000256" key="6">
    <source>
        <dbReference type="ARBA" id="ARBA00023136"/>
    </source>
</evidence>
<dbReference type="InterPro" id="IPR025383">
    <property type="entry name" value="MrpA_C/MbhD"/>
</dbReference>
<dbReference type="Pfam" id="PF13244">
    <property type="entry name" value="MbhD"/>
    <property type="match status" value="1"/>
</dbReference>
<dbReference type="Gene3D" id="1.20.120.1200">
    <property type="entry name" value="NADH-ubiquinone/plastoquinone oxidoreductase chain 6, subunit NuoJ"/>
    <property type="match status" value="1"/>
</dbReference>
<keyword evidence="12" id="KW-1185">Reference proteome</keyword>
<proteinExistence type="inferred from homology"/>
<feature type="transmembrane region" description="Helical" evidence="7">
    <location>
        <begin position="29"/>
        <end position="49"/>
    </location>
</feature>
<sequence length="331" mass="35071">MTTFVLINVTLLAILIATALTISGMRTLYAATMLTALFSLVTACLFVLLDAVDVAFTEAAVGVGISTVLLLGVLSLTRSREAVTPRLRRLPGAVVVLFTGGTLIYASQDLPEFGSPTTPVQTHPLTDVYLRQSQEDIGIPNTVTSVLASYRGLDTLGELVVVFTAGVAVLALLGPLMQPAEAREREVLDLVDYRVLRVVTGMLMPFILLFALYVLFHGDFGPGGGFQAGVIFASGFVLYGLVFGLDRAQQVLPRRVLWVLIAVGPVLYAGVGVANMLLGGAFLDYDTFAPDDAAAGQHIGILLVESAIGVTVAAVMTSIFFGFANRVESSR</sequence>
<evidence type="ECO:0000256" key="4">
    <source>
        <dbReference type="ARBA" id="ARBA00022692"/>
    </source>
</evidence>
<dbReference type="InterPro" id="IPR050622">
    <property type="entry name" value="CPA3_antiporter_subunitB"/>
</dbReference>
<feature type="domain" description="MrpA C-terminal/MbhD" evidence="9">
    <location>
        <begin position="14"/>
        <end position="78"/>
    </location>
</feature>
<organism evidence="11 12">
    <name type="scientific">Actinophytocola algeriensis</name>
    <dbReference type="NCBI Taxonomy" id="1768010"/>
    <lineage>
        <taxon>Bacteria</taxon>
        <taxon>Bacillati</taxon>
        <taxon>Actinomycetota</taxon>
        <taxon>Actinomycetes</taxon>
        <taxon>Pseudonocardiales</taxon>
        <taxon>Pseudonocardiaceae</taxon>
    </lineage>
</organism>
<feature type="transmembrane region" description="Helical" evidence="7">
    <location>
        <begin position="257"/>
        <end position="278"/>
    </location>
</feature>
<evidence type="ECO:0000256" key="5">
    <source>
        <dbReference type="ARBA" id="ARBA00022989"/>
    </source>
</evidence>
<dbReference type="Pfam" id="PF20501">
    <property type="entry name" value="MbhE"/>
    <property type="match status" value="1"/>
</dbReference>
<dbReference type="AlphaFoldDB" id="A0A7W7Q7Z3"/>
<feature type="transmembrane region" description="Helical" evidence="7">
    <location>
        <begin position="89"/>
        <end position="107"/>
    </location>
</feature>
<gene>
    <name evidence="11" type="ORF">FHR82_005030</name>
</gene>
<feature type="transmembrane region" description="Helical" evidence="7">
    <location>
        <begin position="6"/>
        <end position="22"/>
    </location>
</feature>
<evidence type="ECO:0000256" key="1">
    <source>
        <dbReference type="ARBA" id="ARBA00004651"/>
    </source>
</evidence>
<dbReference type="GO" id="GO:0005886">
    <property type="term" value="C:plasma membrane"/>
    <property type="evidence" value="ECO:0007669"/>
    <property type="project" value="UniProtKB-SubCell"/>
</dbReference>
<evidence type="ECO:0000256" key="3">
    <source>
        <dbReference type="ARBA" id="ARBA00022475"/>
    </source>
</evidence>
<dbReference type="InterPro" id="IPR046806">
    <property type="entry name" value="MrpA_C/MbhE"/>
</dbReference>
<comment type="subcellular location">
    <subcellularLocation>
        <location evidence="1">Cell membrane</location>
        <topology evidence="1">Multi-pass membrane protein</topology>
    </subcellularLocation>
</comment>
<dbReference type="Pfam" id="PF04039">
    <property type="entry name" value="MnhB"/>
    <property type="match status" value="1"/>
</dbReference>
<feature type="domain" description="MrpA C-terminal/MbhE" evidence="10">
    <location>
        <begin position="121"/>
        <end position="176"/>
    </location>
</feature>
<evidence type="ECO:0000313" key="12">
    <source>
        <dbReference type="Proteomes" id="UP000520767"/>
    </source>
</evidence>
<keyword evidence="5 7" id="KW-1133">Transmembrane helix</keyword>
<evidence type="ECO:0000259" key="8">
    <source>
        <dbReference type="Pfam" id="PF04039"/>
    </source>
</evidence>
<dbReference type="NCBIfam" id="NF009159">
    <property type="entry name" value="PRK12504.1"/>
    <property type="match status" value="1"/>
</dbReference>
<dbReference type="PANTHER" id="PTHR33932">
    <property type="entry name" value="NA(+)/H(+) ANTIPORTER SUBUNIT B"/>
    <property type="match status" value="1"/>
</dbReference>
<dbReference type="PANTHER" id="PTHR33932:SF4">
    <property type="entry name" value="NA(+)_H(+) ANTIPORTER SUBUNIT B"/>
    <property type="match status" value="1"/>
</dbReference>
<dbReference type="Proteomes" id="UP000520767">
    <property type="component" value="Unassembled WGS sequence"/>
</dbReference>
<feature type="transmembrane region" description="Helical" evidence="7">
    <location>
        <begin position="55"/>
        <end position="77"/>
    </location>
</feature>
<feature type="transmembrane region" description="Helical" evidence="7">
    <location>
        <begin position="195"/>
        <end position="216"/>
    </location>
</feature>
<feature type="domain" description="Na+/H+ antiporter MnhB subunit-related protein" evidence="8">
    <location>
        <begin position="195"/>
        <end position="317"/>
    </location>
</feature>
<evidence type="ECO:0000256" key="2">
    <source>
        <dbReference type="ARBA" id="ARBA00009425"/>
    </source>
</evidence>
<evidence type="ECO:0000256" key="7">
    <source>
        <dbReference type="SAM" id="Phobius"/>
    </source>
</evidence>
<dbReference type="NCBIfam" id="NF009162">
    <property type="entry name" value="PRK12508.1"/>
    <property type="match status" value="1"/>
</dbReference>
<comment type="similarity">
    <text evidence="2">Belongs to the CPA3 antiporters (TC 2.A.63) subunit B family.</text>
</comment>
<dbReference type="RefSeq" id="WP_184812882.1">
    <property type="nucleotide sequence ID" value="NZ_JACHJQ010000005.1"/>
</dbReference>
<dbReference type="NCBIfam" id="NF009161">
    <property type="entry name" value="PRK12507.1"/>
    <property type="match status" value="1"/>
</dbReference>
<keyword evidence="4 7" id="KW-0812">Transmembrane</keyword>
<dbReference type="EMBL" id="JACHJQ010000005">
    <property type="protein sequence ID" value="MBB4908777.1"/>
    <property type="molecule type" value="Genomic_DNA"/>
</dbReference>
<evidence type="ECO:0000313" key="11">
    <source>
        <dbReference type="EMBL" id="MBB4908777.1"/>
    </source>
</evidence>
<keyword evidence="6 7" id="KW-0472">Membrane</keyword>
<evidence type="ECO:0000259" key="10">
    <source>
        <dbReference type="Pfam" id="PF20501"/>
    </source>
</evidence>
<protein>
    <submittedName>
        <fullName evidence="11">Multicomponent Na+:H+ antiporter subunit B</fullName>
    </submittedName>
</protein>